<gene>
    <name evidence="1" type="ORF">C8J25_104189</name>
</gene>
<dbReference type="Pfam" id="PF13668">
    <property type="entry name" value="Ferritin_2"/>
    <property type="match status" value="1"/>
</dbReference>
<accession>A0A2T5U5S9</accession>
<sequence length="340" mass="34896">MTDLSTKLEMFDAIASRRNERRNFLRFAGGSALAIGGATLLSACGSDDADLAPTPTPGPAPVAALNDADVLNVALNLEYLEAQFYAFAAFGVGLNANLLTGIGTQGAVTGGAQVPFQDTVVREYAREIAIDEVAHVAFLRRALGNAAVAQPAIDISVGTAAAPGAFTAAARAAGVIGATGVFNPYADDNSFLLGAYIFEDVGVSAYKGAAPLIGNRTYLEAAAGILAAEAYHAGLIRTILYRKGLQTPNPIPSLITAANQISDARDSLDGSSDIDQGITGTDATVSNIVPTDANGLAYSRSVAQVHNIVYLTNTAKIGGGFFPNGTNNRLDSLRTSGANA</sequence>
<protein>
    <submittedName>
        <fullName evidence="1">Ferritin-like protein</fullName>
    </submittedName>
</protein>
<dbReference type="PANTHER" id="PTHR31694:SF26">
    <property type="entry name" value="OS05G0151100 PROTEIN"/>
    <property type="match status" value="1"/>
</dbReference>
<evidence type="ECO:0000313" key="1">
    <source>
        <dbReference type="EMBL" id="PTW46851.1"/>
    </source>
</evidence>
<dbReference type="InterPro" id="IPR052965">
    <property type="entry name" value="Pigment-catalase-like"/>
</dbReference>
<dbReference type="SUPFAM" id="SSF47240">
    <property type="entry name" value="Ferritin-like"/>
    <property type="match status" value="1"/>
</dbReference>
<dbReference type="RefSeq" id="WP_107954163.1">
    <property type="nucleotide sequence ID" value="NZ_QAYE01000004.1"/>
</dbReference>
<evidence type="ECO:0000313" key="2">
    <source>
        <dbReference type="Proteomes" id="UP000244013"/>
    </source>
</evidence>
<reference evidence="1 2" key="1">
    <citation type="submission" date="2018-04" db="EMBL/GenBank/DDBJ databases">
        <title>Genomic Encyclopedia of Type Strains, Phase III (KMG-III): the genomes of soil and plant-associated and newly described type strains.</title>
        <authorList>
            <person name="Whitman W."/>
        </authorList>
    </citation>
    <scope>NUCLEOTIDE SEQUENCE [LARGE SCALE GENOMIC DNA]</scope>
    <source>
        <strain evidence="1 2">MA-olki</strain>
    </source>
</reference>
<proteinExistence type="predicted"/>
<comment type="caution">
    <text evidence="1">The sequence shown here is derived from an EMBL/GenBank/DDBJ whole genome shotgun (WGS) entry which is preliminary data.</text>
</comment>
<dbReference type="OrthoDB" id="954262at2"/>
<dbReference type="Proteomes" id="UP000244013">
    <property type="component" value="Unassembled WGS sequence"/>
</dbReference>
<dbReference type="InterPro" id="IPR009078">
    <property type="entry name" value="Ferritin-like_SF"/>
</dbReference>
<dbReference type="PANTHER" id="PTHR31694">
    <property type="entry name" value="DESICCATION-LIKE PROTEIN"/>
    <property type="match status" value="1"/>
</dbReference>
<dbReference type="AlphaFoldDB" id="A0A2T5U5S9"/>
<name>A0A2T5U5S9_9SPHN</name>
<dbReference type="EMBL" id="QAYE01000004">
    <property type="protein sequence ID" value="PTW46851.1"/>
    <property type="molecule type" value="Genomic_DNA"/>
</dbReference>
<organism evidence="1 2">
    <name type="scientific">Sphingomonas faeni</name>
    <dbReference type="NCBI Taxonomy" id="185950"/>
    <lineage>
        <taxon>Bacteria</taxon>
        <taxon>Pseudomonadati</taxon>
        <taxon>Pseudomonadota</taxon>
        <taxon>Alphaproteobacteria</taxon>
        <taxon>Sphingomonadales</taxon>
        <taxon>Sphingomonadaceae</taxon>
        <taxon>Sphingomonas</taxon>
    </lineage>
</organism>
<dbReference type="GeneID" id="91005882"/>